<dbReference type="AlphaFoldDB" id="A0AAN9EQC5"/>
<dbReference type="Gene3D" id="3.40.50.1820">
    <property type="entry name" value="alpha/beta hydrolase"/>
    <property type="match status" value="1"/>
</dbReference>
<sequence>MQSISELLVEHQKIGPFTQVLPICNRLLNQEINLITLQQDKSEAAAAFANDEVCVDPRFKSSRLSLLDLDFIYVKAHIRGGCELGGGGMRMGSFEEKEYFHFIYSFSGIFD</sequence>
<protein>
    <recommendedName>
        <fullName evidence="1">STAR protein homodimerisation region domain-containing protein</fullName>
    </recommendedName>
</protein>
<comment type="caution">
    <text evidence="2">The sequence shown here is derived from an EMBL/GenBank/DDBJ whole genome shotgun (WGS) entry which is preliminary data.</text>
</comment>
<dbReference type="EMBL" id="JAYWIO010000005">
    <property type="protein sequence ID" value="KAK7259080.1"/>
    <property type="molecule type" value="Genomic_DNA"/>
</dbReference>
<dbReference type="Pfam" id="PF16544">
    <property type="entry name" value="STAR_dimer"/>
    <property type="match status" value="1"/>
</dbReference>
<gene>
    <name evidence="2" type="ORF">RIF29_24676</name>
</gene>
<dbReference type="InterPro" id="IPR029058">
    <property type="entry name" value="AB_hydrolase_fold"/>
</dbReference>
<reference evidence="2 3" key="1">
    <citation type="submission" date="2024-01" db="EMBL/GenBank/DDBJ databases">
        <title>The genomes of 5 underutilized Papilionoideae crops provide insights into root nodulation and disease resistanc.</title>
        <authorList>
            <person name="Yuan L."/>
        </authorList>
    </citation>
    <scope>NUCLEOTIDE SEQUENCE [LARGE SCALE GENOMIC DNA]</scope>
    <source>
        <strain evidence="2">ZHUSHIDOU_FW_LH</strain>
        <tissue evidence="2">Leaf</tissue>
    </source>
</reference>
<feature type="domain" description="STAR protein homodimerisation region" evidence="1">
    <location>
        <begin position="5"/>
        <end position="33"/>
    </location>
</feature>
<organism evidence="2 3">
    <name type="scientific">Crotalaria pallida</name>
    <name type="common">Smooth rattlebox</name>
    <name type="synonym">Crotalaria striata</name>
    <dbReference type="NCBI Taxonomy" id="3830"/>
    <lineage>
        <taxon>Eukaryota</taxon>
        <taxon>Viridiplantae</taxon>
        <taxon>Streptophyta</taxon>
        <taxon>Embryophyta</taxon>
        <taxon>Tracheophyta</taxon>
        <taxon>Spermatophyta</taxon>
        <taxon>Magnoliopsida</taxon>
        <taxon>eudicotyledons</taxon>
        <taxon>Gunneridae</taxon>
        <taxon>Pentapetalae</taxon>
        <taxon>rosids</taxon>
        <taxon>fabids</taxon>
        <taxon>Fabales</taxon>
        <taxon>Fabaceae</taxon>
        <taxon>Papilionoideae</taxon>
        <taxon>50 kb inversion clade</taxon>
        <taxon>genistoids sensu lato</taxon>
        <taxon>core genistoids</taxon>
        <taxon>Crotalarieae</taxon>
        <taxon>Crotalaria</taxon>
    </lineage>
</organism>
<evidence type="ECO:0000313" key="3">
    <source>
        <dbReference type="Proteomes" id="UP001372338"/>
    </source>
</evidence>
<accession>A0AAN9EQC5</accession>
<evidence type="ECO:0000259" key="1">
    <source>
        <dbReference type="Pfam" id="PF16544"/>
    </source>
</evidence>
<keyword evidence="3" id="KW-1185">Reference proteome</keyword>
<dbReference type="InterPro" id="IPR032377">
    <property type="entry name" value="STAR_dimer"/>
</dbReference>
<proteinExistence type="predicted"/>
<dbReference type="Proteomes" id="UP001372338">
    <property type="component" value="Unassembled WGS sequence"/>
</dbReference>
<evidence type="ECO:0000313" key="2">
    <source>
        <dbReference type="EMBL" id="KAK7259080.1"/>
    </source>
</evidence>
<name>A0AAN9EQC5_CROPI</name>